<dbReference type="InterPro" id="IPR003511">
    <property type="entry name" value="HORMA_dom"/>
</dbReference>
<name>A0A7S3G350_9EUKA</name>
<dbReference type="Pfam" id="PF02301">
    <property type="entry name" value="HORMA"/>
    <property type="match status" value="1"/>
</dbReference>
<dbReference type="GO" id="GO:0016035">
    <property type="term" value="C:zeta DNA polymerase complex"/>
    <property type="evidence" value="ECO:0007669"/>
    <property type="project" value="TreeGrafter"/>
</dbReference>
<evidence type="ECO:0000313" key="2">
    <source>
        <dbReference type="EMBL" id="CAE0248713.1"/>
    </source>
</evidence>
<organism evidence="2">
    <name type="scientific">Palpitomonas bilix</name>
    <dbReference type="NCBI Taxonomy" id="652834"/>
    <lineage>
        <taxon>Eukaryota</taxon>
        <taxon>Eukaryota incertae sedis</taxon>
    </lineage>
</organism>
<evidence type="ECO:0000259" key="1">
    <source>
        <dbReference type="PROSITE" id="PS50815"/>
    </source>
</evidence>
<dbReference type="AlphaFoldDB" id="A0A7S3G350"/>
<reference evidence="2" key="1">
    <citation type="submission" date="2021-01" db="EMBL/GenBank/DDBJ databases">
        <authorList>
            <person name="Corre E."/>
            <person name="Pelletier E."/>
            <person name="Niang G."/>
            <person name="Scheremetjew M."/>
            <person name="Finn R."/>
            <person name="Kale V."/>
            <person name="Holt S."/>
            <person name="Cochrane G."/>
            <person name="Meng A."/>
            <person name="Brown T."/>
            <person name="Cohen L."/>
        </authorList>
    </citation>
    <scope>NUCLEOTIDE SEQUENCE</scope>
    <source>
        <strain evidence="2">NIES-2562</strain>
    </source>
</reference>
<proteinExistence type="predicted"/>
<feature type="domain" description="HORMA" evidence="1">
    <location>
        <begin position="13"/>
        <end position="200"/>
    </location>
</feature>
<dbReference type="InterPro" id="IPR036570">
    <property type="entry name" value="HORMA_dom_sf"/>
</dbReference>
<dbReference type="SUPFAM" id="SSF56019">
    <property type="entry name" value="The spindle assembly checkpoint protein mad2"/>
    <property type="match status" value="1"/>
</dbReference>
<dbReference type="EMBL" id="HBIB01016886">
    <property type="protein sequence ID" value="CAE0248713.1"/>
    <property type="molecule type" value="Transcribed_RNA"/>
</dbReference>
<accession>A0A7S3G350</accession>
<protein>
    <recommendedName>
        <fullName evidence="1">HORMA domain-containing protein</fullName>
    </recommendedName>
</protein>
<dbReference type="InterPro" id="IPR045091">
    <property type="entry name" value="Mad2-like"/>
</dbReference>
<gene>
    <name evidence="2" type="ORF">PBIL07802_LOCUS10909</name>
</gene>
<dbReference type="PROSITE" id="PS50815">
    <property type="entry name" value="HORMA"/>
    <property type="match status" value="1"/>
</dbReference>
<dbReference type="PANTHER" id="PTHR11842:SF10">
    <property type="entry name" value="MITOTIC SPINDLE ASSEMBLY CHECKPOINT PROTEIN MAD2B"/>
    <property type="match status" value="1"/>
</dbReference>
<dbReference type="PANTHER" id="PTHR11842">
    <property type="entry name" value="MITOTIC SPINDLE ASSEMBLY CHECKPOINT PROTEIN MAD2"/>
    <property type="match status" value="1"/>
</dbReference>
<sequence>MAAQAGSADASRADVACLFAEFLEVSFHLVLYTRGVYPPELFERRKKFGVPVYQSRHPELNGYIGKVLKSVYEALVEKGSQEIRIAVNITNSDDTVVERFVFVWKPFGEQSMPPSLADLQGDLQSLLLKLSTVDAVLQPLPENCLFFVEIEFMDDEDAELEDWVVVPGSSQPIGKSDSSIPSTVPLKKFQCGSTQLLAFVEQCKIGALSSP</sequence>
<dbReference type="Gene3D" id="3.30.900.10">
    <property type="entry name" value="HORMA domain"/>
    <property type="match status" value="1"/>
</dbReference>